<evidence type="ECO:0000259" key="1">
    <source>
        <dbReference type="SMART" id="SM00954"/>
    </source>
</evidence>
<dbReference type="OrthoDB" id="4719016at2759"/>
<dbReference type="EMBL" id="KI912109">
    <property type="protein sequence ID" value="ETS86373.1"/>
    <property type="molecule type" value="Genomic_DNA"/>
</dbReference>
<evidence type="ECO:0000313" key="2">
    <source>
        <dbReference type="EMBL" id="ETS86373.1"/>
    </source>
</evidence>
<dbReference type="Gene3D" id="3.30.460.10">
    <property type="entry name" value="Beta Polymerase, domain 2"/>
    <property type="match status" value="1"/>
</dbReference>
<reference evidence="3" key="1">
    <citation type="journal article" date="2015" name="BMC Genomics">
        <title>Genomic and transcriptomic analysis of the endophytic fungus Pestalotiopsis fici reveals its lifestyle and high potential for synthesis of natural products.</title>
        <authorList>
            <person name="Wang X."/>
            <person name="Zhang X."/>
            <person name="Liu L."/>
            <person name="Xiang M."/>
            <person name="Wang W."/>
            <person name="Sun X."/>
            <person name="Che Y."/>
            <person name="Guo L."/>
            <person name="Liu G."/>
            <person name="Guo L."/>
            <person name="Wang C."/>
            <person name="Yin W.B."/>
            <person name="Stadler M."/>
            <person name="Zhang X."/>
            <person name="Liu X."/>
        </authorList>
    </citation>
    <scope>NUCLEOTIDE SEQUENCE [LARGE SCALE GENOMIC DNA]</scope>
    <source>
        <strain evidence="3">W106-1 / CGMCC3.15140</strain>
    </source>
</reference>
<dbReference type="InterPro" id="IPR007685">
    <property type="entry name" value="RelA_SpoT"/>
</dbReference>
<dbReference type="InterPro" id="IPR043519">
    <property type="entry name" value="NT_sf"/>
</dbReference>
<dbReference type="SMART" id="SM00954">
    <property type="entry name" value="RelA_SpoT"/>
    <property type="match status" value="1"/>
</dbReference>
<dbReference type="STRING" id="1229662.W3XK06"/>
<dbReference type="RefSeq" id="XP_007826973.1">
    <property type="nucleotide sequence ID" value="XM_007828782.1"/>
</dbReference>
<evidence type="ECO:0000313" key="3">
    <source>
        <dbReference type="Proteomes" id="UP000030651"/>
    </source>
</evidence>
<dbReference type="Proteomes" id="UP000030651">
    <property type="component" value="Unassembled WGS sequence"/>
</dbReference>
<dbReference type="HOGENOM" id="CLU_1016004_0_0_1"/>
<feature type="domain" description="RelA/SpoT" evidence="1">
    <location>
        <begin position="97"/>
        <end position="243"/>
    </location>
</feature>
<dbReference type="AlphaFoldDB" id="W3XK06"/>
<dbReference type="Pfam" id="PF04607">
    <property type="entry name" value="RelA_SpoT"/>
    <property type="match status" value="1"/>
</dbReference>
<dbReference type="GeneID" id="19265214"/>
<sequence>MAVNEHEFKELLESFDQAFRDMNSYLKQYEETVIRIIDSPSSGGLSSIVQHAPITHRIKKPQSALDTLSRRQHDRIELALLKKNIEDSGGNWESFCDAWHMRDKIHETEPFTSLDDMHKSMHDLIGLRISLYFPRDVEKVVDYFTKHEKFEVVVPASRKGGIAQDFKMVRKLMAEGEEAYEQASHPTFAGYKSTHMVIKLKDGIFPGQEHSRGAVIEVQIGTIIMHAWSQIEHDIIYKRLGNRVPSTEEKRLLDLINGIVTTGEVALEQLASLR</sequence>
<dbReference type="SUPFAM" id="SSF81301">
    <property type="entry name" value="Nucleotidyltransferase"/>
    <property type="match status" value="1"/>
</dbReference>
<protein>
    <recommendedName>
        <fullName evidence="1">RelA/SpoT domain-containing protein</fullName>
    </recommendedName>
</protein>
<dbReference type="InParanoid" id="W3XK06"/>
<dbReference type="CDD" id="cd05399">
    <property type="entry name" value="NT_Rel-Spo_like"/>
    <property type="match status" value="1"/>
</dbReference>
<dbReference type="PANTHER" id="PTHR41773">
    <property type="entry name" value="GTP PYROPHOSPHATASE-RELATED"/>
    <property type="match status" value="1"/>
</dbReference>
<dbReference type="KEGG" id="pfy:PFICI_00201"/>
<gene>
    <name evidence="2" type="ORF">PFICI_00201</name>
</gene>
<dbReference type="GO" id="GO:0015969">
    <property type="term" value="P:guanosine tetraphosphate metabolic process"/>
    <property type="evidence" value="ECO:0007669"/>
    <property type="project" value="InterPro"/>
</dbReference>
<organism evidence="2 3">
    <name type="scientific">Pestalotiopsis fici (strain W106-1 / CGMCC3.15140)</name>
    <dbReference type="NCBI Taxonomy" id="1229662"/>
    <lineage>
        <taxon>Eukaryota</taxon>
        <taxon>Fungi</taxon>
        <taxon>Dikarya</taxon>
        <taxon>Ascomycota</taxon>
        <taxon>Pezizomycotina</taxon>
        <taxon>Sordariomycetes</taxon>
        <taxon>Xylariomycetidae</taxon>
        <taxon>Amphisphaeriales</taxon>
        <taxon>Sporocadaceae</taxon>
        <taxon>Pestalotiopsis</taxon>
    </lineage>
</organism>
<keyword evidence="3" id="KW-1185">Reference proteome</keyword>
<name>W3XK06_PESFW</name>
<proteinExistence type="predicted"/>
<dbReference type="PANTHER" id="PTHR41773:SF1">
    <property type="entry name" value="RELA_SPOT DOMAIN-CONTAINING PROTEIN"/>
    <property type="match status" value="1"/>
</dbReference>
<accession>W3XK06</accession>
<dbReference type="eggNOG" id="KOG4177">
    <property type="taxonomic scope" value="Eukaryota"/>
</dbReference>